<dbReference type="InterPro" id="IPR006047">
    <property type="entry name" value="GH13_cat_dom"/>
</dbReference>
<evidence type="ECO:0000313" key="4">
    <source>
        <dbReference type="Proteomes" id="UP000649179"/>
    </source>
</evidence>
<dbReference type="Gene3D" id="3.20.20.80">
    <property type="entry name" value="Glycosidases"/>
    <property type="match status" value="1"/>
</dbReference>
<dbReference type="RefSeq" id="WP_229660684.1">
    <property type="nucleotide sequence ID" value="NZ_BMKQ01000001.1"/>
</dbReference>
<dbReference type="SMART" id="SM00642">
    <property type="entry name" value="Aamy"/>
    <property type="match status" value="1"/>
</dbReference>
<dbReference type="GO" id="GO:0004556">
    <property type="term" value="F:alpha-amylase activity"/>
    <property type="evidence" value="ECO:0007669"/>
    <property type="project" value="TreeGrafter"/>
</dbReference>
<dbReference type="InterPro" id="IPR045857">
    <property type="entry name" value="O16G_dom_2"/>
</dbReference>
<dbReference type="EMBL" id="BMKQ01000001">
    <property type="protein sequence ID" value="GGF41753.1"/>
    <property type="molecule type" value="Genomic_DNA"/>
</dbReference>
<dbReference type="GO" id="GO:0009313">
    <property type="term" value="P:oligosaccharide catabolic process"/>
    <property type="evidence" value="ECO:0007669"/>
    <property type="project" value="TreeGrafter"/>
</dbReference>
<accession>A0A917F4F6</accession>
<dbReference type="PANTHER" id="PTHR10357:SF179">
    <property type="entry name" value="NEUTRAL AND BASIC AMINO ACID TRANSPORT PROTEIN RBAT"/>
    <property type="match status" value="1"/>
</dbReference>
<proteinExistence type="inferred from homology"/>
<feature type="domain" description="Glycosyl hydrolase family 13 catalytic" evidence="2">
    <location>
        <begin position="20"/>
        <end position="395"/>
    </location>
</feature>
<dbReference type="AlphaFoldDB" id="A0A917F4F6"/>
<dbReference type="SUPFAM" id="SSF51445">
    <property type="entry name" value="(Trans)glycosidases"/>
    <property type="match status" value="1"/>
</dbReference>
<evidence type="ECO:0000313" key="3">
    <source>
        <dbReference type="EMBL" id="GGF41753.1"/>
    </source>
</evidence>
<comment type="caution">
    <text evidence="3">The sequence shown here is derived from an EMBL/GenBank/DDBJ whole genome shotgun (WGS) entry which is preliminary data.</text>
</comment>
<reference evidence="3" key="2">
    <citation type="submission" date="2020-09" db="EMBL/GenBank/DDBJ databases">
        <authorList>
            <person name="Sun Q."/>
            <person name="Zhou Y."/>
        </authorList>
    </citation>
    <scope>NUCLEOTIDE SEQUENCE</scope>
    <source>
        <strain evidence="3">CGMCC 1.16067</strain>
    </source>
</reference>
<dbReference type="Proteomes" id="UP000649179">
    <property type="component" value="Unassembled WGS sequence"/>
</dbReference>
<sequence>MSEQVPGPGVPWWRDAVCYEVYVRSFADADGDGFGDLPGITDRLEHLADLGVDALWITPFYPSPQHDHGYDVADYRDVEPTYGDLAAFDALAAKAHGLGLKVIVDVVPNHTSWDHEWFRAALAGDEQARARYLFRPGRGDGSEPPNNWLSVFGGGAWEPVPGEPGTWYLHLFDRSQPDLDWTNPEVGDDLEHTLRFWLDRGADGFRVDVAHGLVKAEGLPDVEGDPMAYAGGTVPGGPMWDQDGVHEVYRRWRRVLDSYPGDRMAVGEAWAPTPERTARYVRPDELQQSFNFHFLTADFTATDFREVVELTLSTLEPVGADATWVLANHDVVRPPTRYGGGERGLARTRAATMVMLALPGSAYLYQGEELGLEQVEVAEEDKQDPEYLNGRGPGRDGCRVPIPWDGDSAPYAFGPGAGQPWLPQPEEYADLSVAAQRSDPDSTLAFYRSALRTRRGLLAEGWAQDRGIEFLDVGPDVLGFVRGEVSVLVNMSEDPIALPAMEVVLASEPVADELPPDAAVWLRPHA</sequence>
<dbReference type="Gene3D" id="3.90.400.10">
    <property type="entry name" value="Oligo-1,6-glucosidase, Domain 2"/>
    <property type="match status" value="1"/>
</dbReference>
<evidence type="ECO:0000259" key="2">
    <source>
        <dbReference type="SMART" id="SM00642"/>
    </source>
</evidence>
<dbReference type="PANTHER" id="PTHR10357">
    <property type="entry name" value="ALPHA-AMYLASE FAMILY MEMBER"/>
    <property type="match status" value="1"/>
</dbReference>
<dbReference type="CDD" id="cd11332">
    <property type="entry name" value="AmyAc_OligoGlu_TS"/>
    <property type="match status" value="1"/>
</dbReference>
<organism evidence="3 4">
    <name type="scientific">Marmoricola endophyticus</name>
    <dbReference type="NCBI Taxonomy" id="2040280"/>
    <lineage>
        <taxon>Bacteria</taxon>
        <taxon>Bacillati</taxon>
        <taxon>Actinomycetota</taxon>
        <taxon>Actinomycetes</taxon>
        <taxon>Propionibacteriales</taxon>
        <taxon>Nocardioidaceae</taxon>
        <taxon>Marmoricola</taxon>
    </lineage>
</organism>
<gene>
    <name evidence="3" type="primary">malZ</name>
    <name evidence="3" type="ORF">GCM10011519_14450</name>
</gene>
<reference evidence="3" key="1">
    <citation type="journal article" date="2014" name="Int. J. Syst. Evol. Microbiol.">
        <title>Complete genome sequence of Corynebacterium casei LMG S-19264T (=DSM 44701T), isolated from a smear-ripened cheese.</title>
        <authorList>
            <consortium name="US DOE Joint Genome Institute (JGI-PGF)"/>
            <person name="Walter F."/>
            <person name="Albersmeier A."/>
            <person name="Kalinowski J."/>
            <person name="Ruckert C."/>
        </authorList>
    </citation>
    <scope>NUCLEOTIDE SEQUENCE</scope>
    <source>
        <strain evidence="3">CGMCC 1.16067</strain>
    </source>
</reference>
<comment type="similarity">
    <text evidence="1">Belongs to the glycosyl hydrolase 13 family.</text>
</comment>
<keyword evidence="4" id="KW-1185">Reference proteome</keyword>
<name>A0A917F4F6_9ACTN</name>
<evidence type="ECO:0000256" key="1">
    <source>
        <dbReference type="ARBA" id="ARBA00008061"/>
    </source>
</evidence>
<dbReference type="InterPro" id="IPR017853">
    <property type="entry name" value="GH"/>
</dbReference>
<protein>
    <submittedName>
        <fullName evidence="3">Alpha-glucosidase</fullName>
    </submittedName>
</protein>
<dbReference type="Pfam" id="PF00128">
    <property type="entry name" value="Alpha-amylase"/>
    <property type="match status" value="1"/>
</dbReference>